<keyword evidence="6" id="KW-0238">DNA-binding</keyword>
<dbReference type="InterPro" id="IPR040260">
    <property type="entry name" value="RFA2-like"/>
</dbReference>
<feature type="compositionally biased region" description="Basic residues" evidence="9">
    <location>
        <begin position="585"/>
        <end position="594"/>
    </location>
</feature>
<comment type="subcellular location">
    <subcellularLocation>
        <location evidence="2">Chromosome</location>
        <location evidence="2">Telomere</location>
    </subcellularLocation>
    <subcellularLocation>
        <location evidence="1">Nucleus</location>
    </subcellularLocation>
</comment>
<evidence type="ECO:0000256" key="3">
    <source>
        <dbReference type="ARBA" id="ARBA00017411"/>
    </source>
</evidence>
<keyword evidence="7" id="KW-0539">Nucleus</keyword>
<evidence type="ECO:0000256" key="5">
    <source>
        <dbReference type="ARBA" id="ARBA00022895"/>
    </source>
</evidence>
<name>A0A292Q8L8_9PEZI</name>
<dbReference type="SUPFAM" id="SSF50249">
    <property type="entry name" value="Nucleic acid-binding proteins"/>
    <property type="match status" value="1"/>
</dbReference>
<evidence type="ECO:0000256" key="7">
    <source>
        <dbReference type="ARBA" id="ARBA00023242"/>
    </source>
</evidence>
<feature type="region of interest" description="Disordered" evidence="9">
    <location>
        <begin position="264"/>
        <end position="332"/>
    </location>
</feature>
<dbReference type="EMBL" id="LN890948">
    <property type="protein sequence ID" value="CUS15295.1"/>
    <property type="molecule type" value="Genomic_DNA"/>
</dbReference>
<evidence type="ECO:0000256" key="4">
    <source>
        <dbReference type="ARBA" id="ARBA00022454"/>
    </source>
</evidence>
<keyword evidence="4" id="KW-0158">Chromosome</keyword>
<proteinExistence type="predicted"/>
<accession>A0A292Q8L8</accession>
<evidence type="ECO:0000256" key="2">
    <source>
        <dbReference type="ARBA" id="ARBA00004574"/>
    </source>
</evidence>
<dbReference type="InterPro" id="IPR012340">
    <property type="entry name" value="NA-bd_OB-fold"/>
</dbReference>
<evidence type="ECO:0000256" key="6">
    <source>
        <dbReference type="ARBA" id="ARBA00023125"/>
    </source>
</evidence>
<evidence type="ECO:0000313" key="11">
    <source>
        <dbReference type="EMBL" id="CUS15295.1"/>
    </source>
</evidence>
<keyword evidence="12" id="KW-1185">Reference proteome</keyword>
<dbReference type="Gene3D" id="2.40.50.140">
    <property type="entry name" value="Nucleic acid-binding proteins"/>
    <property type="match status" value="1"/>
</dbReference>
<protein>
    <recommendedName>
        <fullName evidence="3">CST complex subunit STN1</fullName>
    </recommendedName>
    <alternativeName>
        <fullName evidence="8">Suppressor of cdc thirteen homolog</fullName>
    </alternativeName>
</protein>
<evidence type="ECO:0000313" key="12">
    <source>
        <dbReference type="Proteomes" id="UP001412239"/>
    </source>
</evidence>
<dbReference type="InterPro" id="IPR018856">
    <property type="entry name" value="Stn1_N"/>
</dbReference>
<evidence type="ECO:0000256" key="9">
    <source>
        <dbReference type="SAM" id="MobiDB-lite"/>
    </source>
</evidence>
<dbReference type="GO" id="GO:0003677">
    <property type="term" value="F:DNA binding"/>
    <property type="evidence" value="ECO:0007669"/>
    <property type="project" value="UniProtKB-KW"/>
</dbReference>
<dbReference type="CDD" id="cd03524">
    <property type="entry name" value="RPA2_OBF_family"/>
    <property type="match status" value="1"/>
</dbReference>
<dbReference type="GO" id="GO:0005634">
    <property type="term" value="C:nucleus"/>
    <property type="evidence" value="ECO:0007669"/>
    <property type="project" value="UniProtKB-SubCell"/>
</dbReference>
<dbReference type="Proteomes" id="UP001412239">
    <property type="component" value="Unassembled WGS sequence"/>
</dbReference>
<feature type="compositionally biased region" description="Basic and acidic residues" evidence="9">
    <location>
        <begin position="200"/>
        <end position="213"/>
    </location>
</feature>
<dbReference type="PANTHER" id="PTHR13989:SF33">
    <property type="entry name" value="CST COMPLEX SUBUNIT STN1"/>
    <property type="match status" value="1"/>
</dbReference>
<sequence>MTTTPPAEGLSFYPHSLFTHSLTFNEWARLTAKDIHEGLHQRRGFEGQDVWFYSNHPIRWVRVVGIVVAYDDTEKMVNITVDDGSGYLMDLIAWKGKPPVGKRPKFSFDDLKNVGLHSIIKAKGSLGEFRGNKQLLLRRIAVLHDTNGEVDAWTETIKFKKNVLSKPWHLTEEFIREEQGRVAKAAEEAEKKEEKKRRKDERTLRKKEKELRKVLGKKKGKGEAVEGGAGGNHVGAGDVAAEISYRGRRREETPQLAASESIYVGRRHPSPRPWSPPVSLGPKPEDGSAPTLAGASRLSKIQHLNTHCSEPDEYGQEPDYKRRRCFSPALEPDLQSGSQRLEILESSFRGCRRSSRAPLQLTVSNVALLEHSTSSEFQAGDQLQPSVKAVSYVGRRRTGSESASVNQDLDKYHAPAKLETIPSSPPEVVRRCHQRRYSPSGLRIPHTSVFRDTNPKADLPEPMPERVPPSMESSTGIYRGRKRCTGSETASVVDPTVKRTKLKTVEPPPPPLPALAECPTEPCSYRGRRRRWDSETNSRLSRESSIFSNPVEEKSGCERWTGSTVPESFVLPPPSPSRDGDGPKYRGRRRTQVP</sequence>
<gene>
    <name evidence="11" type="ORF">GSTUAT00000552001</name>
</gene>
<reference evidence="11" key="1">
    <citation type="submission" date="2015-10" db="EMBL/GenBank/DDBJ databases">
        <authorList>
            <person name="Regsiter A."/>
            <person name="william w."/>
        </authorList>
    </citation>
    <scope>NUCLEOTIDE SEQUENCE</scope>
    <source>
        <strain evidence="11">Montdore</strain>
    </source>
</reference>
<dbReference type="PANTHER" id="PTHR13989">
    <property type="entry name" value="REPLICATION PROTEIN A-RELATED"/>
    <property type="match status" value="1"/>
</dbReference>
<evidence type="ECO:0000256" key="8">
    <source>
        <dbReference type="ARBA" id="ARBA00030039"/>
    </source>
</evidence>
<dbReference type="Pfam" id="PF10451">
    <property type="entry name" value="Stn1"/>
    <property type="match status" value="1"/>
</dbReference>
<feature type="region of interest" description="Disordered" evidence="9">
    <location>
        <begin position="440"/>
        <end position="477"/>
    </location>
</feature>
<keyword evidence="5" id="KW-0779">Telomere</keyword>
<feature type="region of interest" description="Disordered" evidence="9">
    <location>
        <begin position="502"/>
        <end position="594"/>
    </location>
</feature>
<feature type="domain" description="CST complex subunit Stn1 N-terminal" evidence="10">
    <location>
        <begin position="8"/>
        <end position="191"/>
    </location>
</feature>
<feature type="region of interest" description="Disordered" evidence="9">
    <location>
        <begin position="186"/>
        <end position="236"/>
    </location>
</feature>
<evidence type="ECO:0000259" key="10">
    <source>
        <dbReference type="Pfam" id="PF10451"/>
    </source>
</evidence>
<dbReference type="AlphaFoldDB" id="A0A292Q8L8"/>
<feature type="compositionally biased region" description="Gly residues" evidence="9">
    <location>
        <begin position="225"/>
        <end position="234"/>
    </location>
</feature>
<organism evidence="11 12">
    <name type="scientific">Tuber aestivum</name>
    <name type="common">summer truffle</name>
    <dbReference type="NCBI Taxonomy" id="59557"/>
    <lineage>
        <taxon>Eukaryota</taxon>
        <taxon>Fungi</taxon>
        <taxon>Dikarya</taxon>
        <taxon>Ascomycota</taxon>
        <taxon>Pezizomycotina</taxon>
        <taxon>Pezizomycetes</taxon>
        <taxon>Pezizales</taxon>
        <taxon>Tuberaceae</taxon>
        <taxon>Tuber</taxon>
    </lineage>
</organism>
<feature type="compositionally biased region" description="Basic and acidic residues" evidence="9">
    <location>
        <begin position="532"/>
        <end position="542"/>
    </location>
</feature>
<evidence type="ECO:0000256" key="1">
    <source>
        <dbReference type="ARBA" id="ARBA00004123"/>
    </source>
</evidence>
<dbReference type="GO" id="GO:0000781">
    <property type="term" value="C:chromosome, telomeric region"/>
    <property type="evidence" value="ECO:0007669"/>
    <property type="project" value="UniProtKB-SubCell"/>
</dbReference>